<gene>
    <name evidence="5" type="ORF">ACG02S_16480</name>
</gene>
<keyword evidence="6" id="KW-1185">Reference proteome</keyword>
<dbReference type="Gene3D" id="3.40.50.300">
    <property type="entry name" value="P-loop containing nucleotide triphosphate hydrolases"/>
    <property type="match status" value="1"/>
</dbReference>
<feature type="region of interest" description="Disordered" evidence="3">
    <location>
        <begin position="105"/>
        <end position="127"/>
    </location>
</feature>
<dbReference type="EMBL" id="JBIGHY010000006">
    <property type="protein sequence ID" value="MFG6415494.1"/>
    <property type="molecule type" value="Genomic_DNA"/>
</dbReference>
<evidence type="ECO:0000256" key="2">
    <source>
        <dbReference type="ARBA" id="ARBA00022840"/>
    </source>
</evidence>
<dbReference type="PRINTS" id="PR00300">
    <property type="entry name" value="CLPPROTEASEA"/>
</dbReference>
<dbReference type="PANTHER" id="PTHR11638:SF18">
    <property type="entry name" value="HEAT SHOCK PROTEIN 104"/>
    <property type="match status" value="1"/>
</dbReference>
<evidence type="ECO:0000256" key="1">
    <source>
        <dbReference type="ARBA" id="ARBA00022741"/>
    </source>
</evidence>
<protein>
    <submittedName>
        <fullName evidence="5">AAA family ATPase</fullName>
    </submittedName>
</protein>
<accession>A0ABW7ERJ3</accession>
<evidence type="ECO:0000259" key="4">
    <source>
        <dbReference type="SMART" id="SM00382"/>
    </source>
</evidence>
<evidence type="ECO:0000313" key="5">
    <source>
        <dbReference type="EMBL" id="MFG6415494.1"/>
    </source>
</evidence>
<keyword evidence="2" id="KW-0067">ATP-binding</keyword>
<dbReference type="PANTHER" id="PTHR11638">
    <property type="entry name" value="ATP-DEPENDENT CLP PROTEASE"/>
    <property type="match status" value="1"/>
</dbReference>
<dbReference type="InterPro" id="IPR003959">
    <property type="entry name" value="ATPase_AAA_core"/>
</dbReference>
<dbReference type="InterPro" id="IPR050130">
    <property type="entry name" value="ClpA_ClpB"/>
</dbReference>
<comment type="caution">
    <text evidence="5">The sequence shown here is derived from an EMBL/GenBank/DDBJ whole genome shotgun (WGS) entry which is preliminary data.</text>
</comment>
<dbReference type="Proteomes" id="UP001606300">
    <property type="component" value="Unassembled WGS sequence"/>
</dbReference>
<organism evidence="5 6">
    <name type="scientific">Pelomonas dachongensis</name>
    <dbReference type="NCBI Taxonomy" id="3299029"/>
    <lineage>
        <taxon>Bacteria</taxon>
        <taxon>Pseudomonadati</taxon>
        <taxon>Pseudomonadota</taxon>
        <taxon>Betaproteobacteria</taxon>
        <taxon>Burkholderiales</taxon>
        <taxon>Sphaerotilaceae</taxon>
        <taxon>Roseateles</taxon>
    </lineage>
</organism>
<proteinExistence type="predicted"/>
<dbReference type="CDD" id="cd19499">
    <property type="entry name" value="RecA-like_ClpB_Hsp104-like"/>
    <property type="match status" value="1"/>
</dbReference>
<evidence type="ECO:0000256" key="3">
    <source>
        <dbReference type="SAM" id="MobiDB-lite"/>
    </source>
</evidence>
<dbReference type="SMART" id="SM00382">
    <property type="entry name" value="AAA"/>
    <property type="match status" value="1"/>
</dbReference>
<dbReference type="InterPro" id="IPR001270">
    <property type="entry name" value="ClpA/B"/>
</dbReference>
<sequence>MADELDDWLGAFRRECGLRRVVILHGQMQDLVADTTQAGRWITARDAALQALSALGYSQVVSWDRVHGVSGVDERTWRALQAGAVHARAAAPPQSTAGEEYDLGEPAIPPRGAPTAVPRGAAGNSPGVSPQDFLATVAHHLRSGENGAPVAFVIDWSHYLFGSANNLSEAERGWLLQIGQATRDAPTDLRLQDLRRPQPLLVMVVDGALALPPQLHLNNPLFKGVAVPLPTRRERERTLLTLAHVFDVAPALQANSTALADMTDALDGLAMRDILNLARLSRQTGRMRPDALVALYRYGTRRSPWEELDRDKLVSARERLALRVKGQPQAIEAVNQVLVRAFTGLAGLQHSARQRTPKGVLFFVGPTGVGKTELAKALAQFIFGDEEACLRFDMSEFNHEHADQRLVGAPPGYVGYESGGQLTNAVKQRPFSLLLFDEIEKAHPRILDKFLQILEDGRLTDGKGETMSFSETMIVFTSNIGASQVDPEAVDVRAAFVERVREHFCHKLDRPELLGRIGESNIVPFNFIRSEDFLVDIARTKLTPLRQRLREKWGIEELRFQDEARALRAIVRQADPTAGGRGVPNAMMTHLFDPLSSFLFDNLAHPDDARGRVLQVMQAGDRAAFIFDLA</sequence>
<dbReference type="SUPFAM" id="SSF52540">
    <property type="entry name" value="P-loop containing nucleoside triphosphate hydrolases"/>
    <property type="match status" value="1"/>
</dbReference>
<reference evidence="5 6" key="1">
    <citation type="submission" date="2024-09" db="EMBL/GenBank/DDBJ databases">
        <title>Novel species of the genus Pelomonas and Roseateles isolated from streams.</title>
        <authorList>
            <person name="Lu H."/>
        </authorList>
    </citation>
    <scope>NUCLEOTIDE SEQUENCE [LARGE SCALE GENOMIC DNA]</scope>
    <source>
        <strain evidence="5 6">DC23W</strain>
    </source>
</reference>
<evidence type="ECO:0000313" key="6">
    <source>
        <dbReference type="Proteomes" id="UP001606300"/>
    </source>
</evidence>
<dbReference type="InterPro" id="IPR003593">
    <property type="entry name" value="AAA+_ATPase"/>
</dbReference>
<dbReference type="Pfam" id="PF07724">
    <property type="entry name" value="AAA_2"/>
    <property type="match status" value="1"/>
</dbReference>
<dbReference type="InterPro" id="IPR027417">
    <property type="entry name" value="P-loop_NTPase"/>
</dbReference>
<dbReference type="RefSeq" id="WP_394471566.1">
    <property type="nucleotide sequence ID" value="NZ_JBIGHY010000006.1"/>
</dbReference>
<name>A0ABW7ERJ3_9BURK</name>
<feature type="domain" description="AAA+ ATPase" evidence="4">
    <location>
        <begin position="357"/>
        <end position="510"/>
    </location>
</feature>
<keyword evidence="1" id="KW-0547">Nucleotide-binding</keyword>